<keyword evidence="2" id="KW-1185">Reference proteome</keyword>
<proteinExistence type="predicted"/>
<name>A0A397VU42_9GLOM</name>
<dbReference type="AlphaFoldDB" id="A0A397VU42"/>
<reference evidence="1 2" key="1">
    <citation type="submission" date="2018-06" db="EMBL/GenBank/DDBJ databases">
        <title>Comparative genomics reveals the genomic features of Rhizophagus irregularis, R. cerebriforme, R. diaphanum and Gigaspora rosea, and their symbiotic lifestyle signature.</title>
        <authorList>
            <person name="Morin E."/>
            <person name="San Clemente H."/>
            <person name="Chen E.C.H."/>
            <person name="De La Providencia I."/>
            <person name="Hainaut M."/>
            <person name="Kuo A."/>
            <person name="Kohler A."/>
            <person name="Murat C."/>
            <person name="Tang N."/>
            <person name="Roy S."/>
            <person name="Loubradou J."/>
            <person name="Henrissat B."/>
            <person name="Grigoriev I.V."/>
            <person name="Corradi N."/>
            <person name="Roux C."/>
            <person name="Martin F.M."/>
        </authorList>
    </citation>
    <scope>NUCLEOTIDE SEQUENCE [LARGE SCALE GENOMIC DNA]</scope>
    <source>
        <strain evidence="1 2">DAOM 194757</strain>
    </source>
</reference>
<comment type="caution">
    <text evidence="1">The sequence shown here is derived from an EMBL/GenBank/DDBJ whole genome shotgun (WGS) entry which is preliminary data.</text>
</comment>
<accession>A0A397VU42</accession>
<sequence length="172" mass="19979">MSYSQSVCFHITLIPRRWYNDKKASIKQQIHRSILVYQLVENKLNQLAPQPLSFNHLENIRETVYVEHKRSPKQKYGLGMGYAKKALDYAIRADNVDKFVNYLEKFIERTKAKIDEESTENVIIGDPISVKHKGRQPKRYRLEGHISGSTDQILIISSLLEPERPGEQALLE</sequence>
<organism evidence="1 2">
    <name type="scientific">Gigaspora rosea</name>
    <dbReference type="NCBI Taxonomy" id="44941"/>
    <lineage>
        <taxon>Eukaryota</taxon>
        <taxon>Fungi</taxon>
        <taxon>Fungi incertae sedis</taxon>
        <taxon>Mucoromycota</taxon>
        <taxon>Glomeromycotina</taxon>
        <taxon>Glomeromycetes</taxon>
        <taxon>Diversisporales</taxon>
        <taxon>Gigasporaceae</taxon>
        <taxon>Gigaspora</taxon>
    </lineage>
</organism>
<dbReference type="Proteomes" id="UP000266673">
    <property type="component" value="Unassembled WGS sequence"/>
</dbReference>
<protein>
    <submittedName>
        <fullName evidence="1">Uncharacterized protein</fullName>
    </submittedName>
</protein>
<dbReference type="OrthoDB" id="2443763at2759"/>
<gene>
    <name evidence="1" type="ORF">C2G38_2030517</name>
</gene>
<evidence type="ECO:0000313" key="2">
    <source>
        <dbReference type="Proteomes" id="UP000266673"/>
    </source>
</evidence>
<dbReference type="EMBL" id="QKWP01000149">
    <property type="protein sequence ID" value="RIB26090.1"/>
    <property type="molecule type" value="Genomic_DNA"/>
</dbReference>
<evidence type="ECO:0000313" key="1">
    <source>
        <dbReference type="EMBL" id="RIB26090.1"/>
    </source>
</evidence>
<dbReference type="STRING" id="44941.A0A397VU42"/>